<dbReference type="InterPro" id="IPR014825">
    <property type="entry name" value="DNA_alkylation"/>
</dbReference>
<dbReference type="EMBL" id="JARZHI010000005">
    <property type="protein sequence ID" value="MDI1429610.1"/>
    <property type="molecule type" value="Genomic_DNA"/>
</dbReference>
<accession>A0ABT6NMQ5</accession>
<evidence type="ECO:0000313" key="2">
    <source>
        <dbReference type="Proteomes" id="UP001160301"/>
    </source>
</evidence>
<evidence type="ECO:0000313" key="1">
    <source>
        <dbReference type="EMBL" id="MDI1429610.1"/>
    </source>
</evidence>
<sequence>MTDKMALSARAKKLVAEITNGNLKLGDLKKRGNEIKKDHGLAMELWSTGQYYPRLLSTLIFDKKLLAENVIDQLASDVLRHDAEERNQLADWLLANQLAKDKKLVSLVATWEKNPSPILRRLFWYHQARLRWTGQVPPDNSAGLLDSLESDMAHAEPEVQWAMNFCAGQIGVHEPQFRSRCIKLGETLGLYKDERVAKNCTPSYLPEFIRIEVAKRE</sequence>
<keyword evidence="2" id="KW-1185">Reference proteome</keyword>
<gene>
    <name evidence="1" type="ORF">QHF89_08890</name>
</gene>
<name>A0ABT6NMQ5_9BACT</name>
<dbReference type="PANTHER" id="PTHR41291:SF1">
    <property type="entry name" value="DNA ALKYLATION REPAIR PROTEIN"/>
    <property type="match status" value="1"/>
</dbReference>
<organism evidence="1 2">
    <name type="scientific">Polyangium sorediatum</name>
    <dbReference type="NCBI Taxonomy" id="889274"/>
    <lineage>
        <taxon>Bacteria</taxon>
        <taxon>Pseudomonadati</taxon>
        <taxon>Myxococcota</taxon>
        <taxon>Polyangia</taxon>
        <taxon>Polyangiales</taxon>
        <taxon>Polyangiaceae</taxon>
        <taxon>Polyangium</taxon>
    </lineage>
</organism>
<dbReference type="RefSeq" id="WP_284720258.1">
    <property type="nucleotide sequence ID" value="NZ_JARZHI010000005.1"/>
</dbReference>
<reference evidence="1 2" key="1">
    <citation type="submission" date="2023-04" db="EMBL/GenBank/DDBJ databases">
        <title>The genome sequence of Polyangium sorediatum DSM14670.</title>
        <authorList>
            <person name="Zhang X."/>
        </authorList>
    </citation>
    <scope>NUCLEOTIDE SEQUENCE [LARGE SCALE GENOMIC DNA]</scope>
    <source>
        <strain evidence="1 2">DSM 14670</strain>
    </source>
</reference>
<comment type="caution">
    <text evidence="1">The sequence shown here is derived from an EMBL/GenBank/DDBJ whole genome shotgun (WGS) entry which is preliminary data.</text>
</comment>
<dbReference type="PANTHER" id="PTHR41291">
    <property type="entry name" value="DNA ALKYLATION REPAIR PROTEIN"/>
    <property type="match status" value="1"/>
</dbReference>
<dbReference type="Pfam" id="PF08713">
    <property type="entry name" value="DNA_alkylation"/>
    <property type="match status" value="1"/>
</dbReference>
<proteinExistence type="predicted"/>
<protein>
    <submittedName>
        <fullName evidence="1">DNA alkylation repair protein</fullName>
    </submittedName>
</protein>
<dbReference type="SUPFAM" id="SSF48371">
    <property type="entry name" value="ARM repeat"/>
    <property type="match status" value="1"/>
</dbReference>
<dbReference type="InterPro" id="IPR016024">
    <property type="entry name" value="ARM-type_fold"/>
</dbReference>
<dbReference type="Proteomes" id="UP001160301">
    <property type="component" value="Unassembled WGS sequence"/>
</dbReference>